<keyword evidence="2" id="KW-1185">Reference proteome</keyword>
<gene>
    <name evidence="1" type="ORF">GGX14DRAFT_407993</name>
</gene>
<evidence type="ECO:0000313" key="1">
    <source>
        <dbReference type="EMBL" id="KAJ7190459.1"/>
    </source>
</evidence>
<proteinExistence type="predicted"/>
<comment type="caution">
    <text evidence="1">The sequence shown here is derived from an EMBL/GenBank/DDBJ whole genome shotgun (WGS) entry which is preliminary data.</text>
</comment>
<dbReference type="EMBL" id="JARJCW010000149">
    <property type="protein sequence ID" value="KAJ7190459.1"/>
    <property type="molecule type" value="Genomic_DNA"/>
</dbReference>
<organism evidence="1 2">
    <name type="scientific">Mycena pura</name>
    <dbReference type="NCBI Taxonomy" id="153505"/>
    <lineage>
        <taxon>Eukaryota</taxon>
        <taxon>Fungi</taxon>
        <taxon>Dikarya</taxon>
        <taxon>Basidiomycota</taxon>
        <taxon>Agaricomycotina</taxon>
        <taxon>Agaricomycetes</taxon>
        <taxon>Agaricomycetidae</taxon>
        <taxon>Agaricales</taxon>
        <taxon>Marasmiineae</taxon>
        <taxon>Mycenaceae</taxon>
        <taxon>Mycena</taxon>
    </lineage>
</organism>
<dbReference type="Proteomes" id="UP001219525">
    <property type="component" value="Unassembled WGS sequence"/>
</dbReference>
<sequence length="135" mass="15356">MDLETVERGAVITNAETSTSGKKGHKVAIRNLPGVKEAGTNKKHGRVLWGWNPNRPAKLVPSNLGRLPMGKQHISRQRSMKYACRLITEQLEFASDAVKYLMINAQVVVRLGKKYFDMKKTIYHTYSNSRWDLID</sequence>
<accession>A0AAD6UNT5</accession>
<reference evidence="1" key="1">
    <citation type="submission" date="2023-03" db="EMBL/GenBank/DDBJ databases">
        <title>Massive genome expansion in bonnet fungi (Mycena s.s.) driven by repeated elements and novel gene families across ecological guilds.</title>
        <authorList>
            <consortium name="Lawrence Berkeley National Laboratory"/>
            <person name="Harder C.B."/>
            <person name="Miyauchi S."/>
            <person name="Viragh M."/>
            <person name="Kuo A."/>
            <person name="Thoen E."/>
            <person name="Andreopoulos B."/>
            <person name="Lu D."/>
            <person name="Skrede I."/>
            <person name="Drula E."/>
            <person name="Henrissat B."/>
            <person name="Morin E."/>
            <person name="Kohler A."/>
            <person name="Barry K."/>
            <person name="LaButti K."/>
            <person name="Morin E."/>
            <person name="Salamov A."/>
            <person name="Lipzen A."/>
            <person name="Mereny Z."/>
            <person name="Hegedus B."/>
            <person name="Baldrian P."/>
            <person name="Stursova M."/>
            <person name="Weitz H."/>
            <person name="Taylor A."/>
            <person name="Grigoriev I.V."/>
            <person name="Nagy L.G."/>
            <person name="Martin F."/>
            <person name="Kauserud H."/>
        </authorList>
    </citation>
    <scope>NUCLEOTIDE SEQUENCE</scope>
    <source>
        <strain evidence="1">9144</strain>
    </source>
</reference>
<evidence type="ECO:0000313" key="2">
    <source>
        <dbReference type="Proteomes" id="UP001219525"/>
    </source>
</evidence>
<name>A0AAD6UNT5_9AGAR</name>
<dbReference type="AlphaFoldDB" id="A0AAD6UNT5"/>
<protein>
    <submittedName>
        <fullName evidence="1">Uncharacterized protein</fullName>
    </submittedName>
</protein>